<dbReference type="Gene3D" id="1.10.418.10">
    <property type="entry name" value="Calponin-like domain"/>
    <property type="match status" value="1"/>
</dbReference>
<evidence type="ECO:0000313" key="2">
    <source>
        <dbReference type="Proteomes" id="UP000762676"/>
    </source>
</evidence>
<keyword evidence="1" id="KW-0282">Flagellum</keyword>
<protein>
    <submittedName>
        <fullName evidence="1">Sperm flagellar protein 1</fullName>
    </submittedName>
</protein>
<reference evidence="1 2" key="1">
    <citation type="journal article" date="2021" name="Elife">
        <title>Chloroplast acquisition without the gene transfer in kleptoplastic sea slugs, Plakobranchus ocellatus.</title>
        <authorList>
            <person name="Maeda T."/>
            <person name="Takahashi S."/>
            <person name="Yoshida T."/>
            <person name="Shimamura S."/>
            <person name="Takaki Y."/>
            <person name="Nagai Y."/>
            <person name="Toyoda A."/>
            <person name="Suzuki Y."/>
            <person name="Arimoto A."/>
            <person name="Ishii H."/>
            <person name="Satoh N."/>
            <person name="Nishiyama T."/>
            <person name="Hasebe M."/>
            <person name="Maruyama T."/>
            <person name="Minagawa J."/>
            <person name="Obokata J."/>
            <person name="Shigenobu S."/>
        </authorList>
    </citation>
    <scope>NUCLEOTIDE SEQUENCE [LARGE SCALE GENOMIC DNA]</scope>
</reference>
<dbReference type="Proteomes" id="UP000762676">
    <property type="component" value="Unassembled WGS sequence"/>
</dbReference>
<dbReference type="AlphaFoldDB" id="A0AAV4J4S8"/>
<name>A0AAV4J4S8_9GAST</name>
<sequence>MTQYIFAKRGYNGLTRVDMEDYFDDVELESLYQWIDRVPLSRPKKNIGKDFSDGGKELLVLYKLKGCLSPRIDESLQRWCCLEQEIFLSFQTYRRIFDLGLNCPGRKTYKERNLW</sequence>
<dbReference type="InterPro" id="IPR036872">
    <property type="entry name" value="CH_dom_sf"/>
</dbReference>
<proteinExistence type="predicted"/>
<keyword evidence="2" id="KW-1185">Reference proteome</keyword>
<accession>A0AAV4J4S8</accession>
<keyword evidence="1" id="KW-0966">Cell projection</keyword>
<organism evidence="1 2">
    <name type="scientific">Elysia marginata</name>
    <dbReference type="NCBI Taxonomy" id="1093978"/>
    <lineage>
        <taxon>Eukaryota</taxon>
        <taxon>Metazoa</taxon>
        <taxon>Spiralia</taxon>
        <taxon>Lophotrochozoa</taxon>
        <taxon>Mollusca</taxon>
        <taxon>Gastropoda</taxon>
        <taxon>Heterobranchia</taxon>
        <taxon>Euthyneura</taxon>
        <taxon>Panpulmonata</taxon>
        <taxon>Sacoglossa</taxon>
        <taxon>Placobranchoidea</taxon>
        <taxon>Plakobranchidae</taxon>
        <taxon>Elysia</taxon>
    </lineage>
</organism>
<evidence type="ECO:0000313" key="1">
    <source>
        <dbReference type="EMBL" id="GFS17341.1"/>
    </source>
</evidence>
<dbReference type="EMBL" id="BMAT01006665">
    <property type="protein sequence ID" value="GFS17341.1"/>
    <property type="molecule type" value="Genomic_DNA"/>
</dbReference>
<gene>
    <name evidence="1" type="ORF">ElyMa_003236100</name>
</gene>
<comment type="caution">
    <text evidence="1">The sequence shown here is derived from an EMBL/GenBank/DDBJ whole genome shotgun (WGS) entry which is preliminary data.</text>
</comment>
<keyword evidence="1" id="KW-0969">Cilium</keyword>